<dbReference type="AlphaFoldDB" id="A0A8C4Z7J3"/>
<organism evidence="3 4">
    <name type="scientific">Gadus morhua</name>
    <name type="common">Atlantic cod</name>
    <dbReference type="NCBI Taxonomy" id="8049"/>
    <lineage>
        <taxon>Eukaryota</taxon>
        <taxon>Metazoa</taxon>
        <taxon>Chordata</taxon>
        <taxon>Craniata</taxon>
        <taxon>Vertebrata</taxon>
        <taxon>Euteleostomi</taxon>
        <taxon>Actinopterygii</taxon>
        <taxon>Neopterygii</taxon>
        <taxon>Teleostei</taxon>
        <taxon>Neoteleostei</taxon>
        <taxon>Acanthomorphata</taxon>
        <taxon>Zeiogadaria</taxon>
        <taxon>Gadariae</taxon>
        <taxon>Gadiformes</taxon>
        <taxon>Gadoidei</taxon>
        <taxon>Gadidae</taxon>
        <taxon>Gadus</taxon>
    </lineage>
</organism>
<feature type="coiled-coil region" evidence="1">
    <location>
        <begin position="236"/>
        <end position="305"/>
    </location>
</feature>
<gene>
    <name evidence="3" type="primary">tuft1a</name>
</gene>
<accession>A0A8C4Z7J3</accession>
<reference evidence="3" key="1">
    <citation type="submission" date="2025-08" db="UniProtKB">
        <authorList>
            <consortium name="Ensembl"/>
        </authorList>
    </citation>
    <scope>IDENTIFICATION</scope>
</reference>
<proteinExistence type="predicted"/>
<evidence type="ECO:0000313" key="4">
    <source>
        <dbReference type="Proteomes" id="UP000694546"/>
    </source>
</evidence>
<dbReference type="Proteomes" id="UP000694546">
    <property type="component" value="Chromosome 11"/>
</dbReference>
<dbReference type="OMA" id="DIRNQEY"/>
<evidence type="ECO:0000256" key="1">
    <source>
        <dbReference type="SAM" id="Coils"/>
    </source>
</evidence>
<feature type="region of interest" description="Disordered" evidence="2">
    <location>
        <begin position="149"/>
        <end position="191"/>
    </location>
</feature>
<keyword evidence="1" id="KW-0175">Coiled coil</keyword>
<dbReference type="SUPFAM" id="SSF57997">
    <property type="entry name" value="Tropomyosin"/>
    <property type="match status" value="1"/>
</dbReference>
<name>A0A8C4Z7J3_GADMO</name>
<evidence type="ECO:0000256" key="2">
    <source>
        <dbReference type="SAM" id="MobiDB-lite"/>
    </source>
</evidence>
<dbReference type="InterPro" id="IPR051375">
    <property type="entry name" value="Tuftelin_GRINL1A/MYZAP/CCD68"/>
</dbReference>
<dbReference type="PANTHER" id="PTHR23171:SF17">
    <property type="entry name" value="TUFTELIN"/>
    <property type="match status" value="1"/>
</dbReference>
<keyword evidence="4" id="KW-1185">Reference proteome</keyword>
<dbReference type="Ensembl" id="ENSGMOT00000008716.2">
    <property type="protein sequence ID" value="ENSGMOP00000008477.2"/>
    <property type="gene ID" value="ENSGMOG00000007924.2"/>
</dbReference>
<reference evidence="3" key="2">
    <citation type="submission" date="2025-09" db="UniProtKB">
        <authorList>
            <consortium name="Ensembl"/>
        </authorList>
    </citation>
    <scope>IDENTIFICATION</scope>
</reference>
<evidence type="ECO:0000313" key="3">
    <source>
        <dbReference type="Ensembl" id="ENSGMOP00000008477.2"/>
    </source>
</evidence>
<protein>
    <submittedName>
        <fullName evidence="3">Tuftelin 1a</fullName>
    </submittedName>
</protein>
<sequence>MRHTLNPSPPALQPIGRAFALVQPAYENTTLTSEPIKPVDEKVEVIKVYLEARKEEQQRHQENLNMLSEEVSHIQEVRYCLKNLREQMASKTKVSPGYIKIILPPGSLSKPKILTFIFLPHGFLRVHPGDEGERDNMREVSRRLYAQLQDAERKHQEERERLQAEGRELQQRLGEQTDRLKEAEDDGERRDMRIEDLQRLLGGMELESASLRDSIRGREEELRHMREEGQRDGRRAEQLEKEVATLKEKIHHLDDMLKCQQRKVRHMIEQLQNSRMLIQERERVIKQLEEKVAFLEAENREMHDQMDYFLGEQRSNAYLSTERNPRIVYSKPIKPTTSSSKPLPFMKIIEINS</sequence>
<feature type="compositionally biased region" description="Basic and acidic residues" evidence="2">
    <location>
        <begin position="150"/>
        <end position="191"/>
    </location>
</feature>
<dbReference type="GO" id="GO:0035556">
    <property type="term" value="P:intracellular signal transduction"/>
    <property type="evidence" value="ECO:0007669"/>
    <property type="project" value="TreeGrafter"/>
</dbReference>
<dbReference type="GeneTree" id="ENSGT00950000183065"/>
<dbReference type="PANTHER" id="PTHR23171">
    <property type="entry name" value="GDOWN1"/>
    <property type="match status" value="1"/>
</dbReference>